<comment type="similarity">
    <text evidence="2">Belongs to the 1-acyl-sn-glycerol-3-phosphate acyltransferase family.</text>
</comment>
<evidence type="ECO:0000256" key="9">
    <source>
        <dbReference type="SAM" id="Phobius"/>
    </source>
</evidence>
<dbReference type="GO" id="GO:0016746">
    <property type="term" value="F:acyltransferase activity"/>
    <property type="evidence" value="ECO:0007669"/>
    <property type="project" value="UniProtKB-KW"/>
</dbReference>
<protein>
    <recommendedName>
        <fullName evidence="10">Phospholipid/glycerol acyltransferase domain-containing protein</fullName>
    </recommendedName>
</protein>
<keyword evidence="4 9" id="KW-0812">Transmembrane</keyword>
<dbReference type="AlphaFoldDB" id="A0A7S4B054"/>
<accession>A0A7S4B054</accession>
<reference evidence="11" key="1">
    <citation type="submission" date="2021-01" db="EMBL/GenBank/DDBJ databases">
        <authorList>
            <person name="Corre E."/>
            <person name="Pelletier E."/>
            <person name="Niang G."/>
            <person name="Scheremetjew M."/>
            <person name="Finn R."/>
            <person name="Kale V."/>
            <person name="Holt S."/>
            <person name="Cochrane G."/>
            <person name="Meng A."/>
            <person name="Brown T."/>
            <person name="Cohen L."/>
        </authorList>
    </citation>
    <scope>NUCLEOTIDE SEQUENCE</scope>
    <source>
        <strain evidence="11">CCMP645</strain>
    </source>
</reference>
<evidence type="ECO:0000256" key="3">
    <source>
        <dbReference type="ARBA" id="ARBA00022679"/>
    </source>
</evidence>
<gene>
    <name evidence="11" type="ORF">PCAR00345_LOCUS2084</name>
</gene>
<feature type="transmembrane region" description="Helical" evidence="9">
    <location>
        <begin position="81"/>
        <end position="101"/>
    </location>
</feature>
<evidence type="ECO:0000256" key="4">
    <source>
        <dbReference type="ARBA" id="ARBA00022692"/>
    </source>
</evidence>
<evidence type="ECO:0000256" key="2">
    <source>
        <dbReference type="ARBA" id="ARBA00008655"/>
    </source>
</evidence>
<keyword evidence="3" id="KW-0808">Transferase</keyword>
<keyword evidence="6" id="KW-0443">Lipid metabolism</keyword>
<dbReference type="GO" id="GO:0006629">
    <property type="term" value="P:lipid metabolic process"/>
    <property type="evidence" value="ECO:0007669"/>
    <property type="project" value="UniProtKB-KW"/>
</dbReference>
<dbReference type="EMBL" id="HBIZ01003819">
    <property type="protein sequence ID" value="CAE0749501.1"/>
    <property type="molecule type" value="Transcribed_RNA"/>
</dbReference>
<dbReference type="PANTHER" id="PTHR23063:SF52">
    <property type="entry name" value="LYSOPHOSPHATIDYLCHOLINE ACYLTRANSFERASE"/>
    <property type="match status" value="1"/>
</dbReference>
<name>A0A7S4B054_CHRCT</name>
<keyword evidence="8" id="KW-0012">Acyltransferase</keyword>
<evidence type="ECO:0000256" key="5">
    <source>
        <dbReference type="ARBA" id="ARBA00022989"/>
    </source>
</evidence>
<evidence type="ECO:0000256" key="7">
    <source>
        <dbReference type="ARBA" id="ARBA00023136"/>
    </source>
</evidence>
<sequence>MNTNETTPLKDPPPHPYISGEQPLTGWRKTLLPCLWLLLIVLLPVRLVLLVVSVALSTLVCKIVTFGAEKEITGLRRSLMLWSHFVLSRLVMVAFGIWPGLLTVKGELDPSASVVVFGPHVGLLDGLFWLHFCAPRPIVLETYTKIPGLSAVFKACSGLAVPVASGKARTPTRVQPETPSETLSTMGADAAGQIEPSSSHAGSATTSAIRATILEHKRSFVRGRAPICLLPEGITHNGLTMLKFFPGSFEGGTPVQPVVLSYPFKYINSHSFLSDVGTHLLKMLLSPYIVLNVRLLPLYVPSEAEKADAALMAEGVRAKMAEALGIPLSTYGAKDLRREWSAARAKA</sequence>
<feature type="domain" description="Phospholipid/glycerol acyltransferase" evidence="10">
    <location>
        <begin position="114"/>
        <end position="263"/>
    </location>
</feature>
<evidence type="ECO:0000256" key="6">
    <source>
        <dbReference type="ARBA" id="ARBA00023098"/>
    </source>
</evidence>
<dbReference type="GO" id="GO:0016020">
    <property type="term" value="C:membrane"/>
    <property type="evidence" value="ECO:0007669"/>
    <property type="project" value="UniProtKB-SubCell"/>
</dbReference>
<feature type="transmembrane region" description="Helical" evidence="9">
    <location>
        <begin position="35"/>
        <end position="60"/>
    </location>
</feature>
<evidence type="ECO:0000256" key="1">
    <source>
        <dbReference type="ARBA" id="ARBA00004370"/>
    </source>
</evidence>
<organism evidence="11">
    <name type="scientific">Chrysotila carterae</name>
    <name type="common">Marine alga</name>
    <name type="synonym">Syracosphaera carterae</name>
    <dbReference type="NCBI Taxonomy" id="13221"/>
    <lineage>
        <taxon>Eukaryota</taxon>
        <taxon>Haptista</taxon>
        <taxon>Haptophyta</taxon>
        <taxon>Prymnesiophyceae</taxon>
        <taxon>Isochrysidales</taxon>
        <taxon>Isochrysidaceae</taxon>
        <taxon>Chrysotila</taxon>
    </lineage>
</organism>
<keyword evidence="7 9" id="KW-0472">Membrane</keyword>
<evidence type="ECO:0000313" key="11">
    <source>
        <dbReference type="EMBL" id="CAE0749501.1"/>
    </source>
</evidence>
<evidence type="ECO:0000256" key="8">
    <source>
        <dbReference type="ARBA" id="ARBA00023315"/>
    </source>
</evidence>
<dbReference type="PANTHER" id="PTHR23063">
    <property type="entry name" value="PHOSPHOLIPID ACYLTRANSFERASE"/>
    <property type="match status" value="1"/>
</dbReference>
<dbReference type="SMART" id="SM00563">
    <property type="entry name" value="PlsC"/>
    <property type="match status" value="1"/>
</dbReference>
<dbReference type="InterPro" id="IPR002123">
    <property type="entry name" value="Plipid/glycerol_acylTrfase"/>
</dbReference>
<proteinExistence type="inferred from homology"/>
<keyword evidence="5 9" id="KW-1133">Transmembrane helix</keyword>
<evidence type="ECO:0000259" key="10">
    <source>
        <dbReference type="SMART" id="SM00563"/>
    </source>
</evidence>
<comment type="subcellular location">
    <subcellularLocation>
        <location evidence="1">Membrane</location>
    </subcellularLocation>
</comment>